<name>A0ACC0WL60_9STRA</name>
<comment type="caution">
    <text evidence="1">The sequence shown here is derived from an EMBL/GenBank/DDBJ whole genome shotgun (WGS) entry which is preliminary data.</text>
</comment>
<proteinExistence type="predicted"/>
<reference evidence="1 2" key="1">
    <citation type="journal article" date="2022" name="bioRxiv">
        <title>The genome of the oomycete Peronosclerospora sorghi, a cosmopolitan pathogen of maize and sorghum, is inflated with dispersed pseudogenes.</title>
        <authorList>
            <person name="Fletcher K."/>
            <person name="Martin F."/>
            <person name="Isakeit T."/>
            <person name="Cavanaugh K."/>
            <person name="Magill C."/>
            <person name="Michelmore R."/>
        </authorList>
    </citation>
    <scope>NUCLEOTIDE SEQUENCE [LARGE SCALE GENOMIC DNA]</scope>
    <source>
        <strain evidence="1">P6</strain>
    </source>
</reference>
<sequence length="64" mass="7254">MILEPRVVSPAAWTKTDGFFPHDAQLLSSTGTLEDSTVLSELEDDVIELYRRRTAHASFFMLLQ</sequence>
<keyword evidence="2" id="KW-1185">Reference proteome</keyword>
<organism evidence="1 2">
    <name type="scientific">Peronosclerospora sorghi</name>
    <dbReference type="NCBI Taxonomy" id="230839"/>
    <lineage>
        <taxon>Eukaryota</taxon>
        <taxon>Sar</taxon>
        <taxon>Stramenopiles</taxon>
        <taxon>Oomycota</taxon>
        <taxon>Peronosporomycetes</taxon>
        <taxon>Peronosporales</taxon>
        <taxon>Peronosporaceae</taxon>
        <taxon>Peronosclerospora</taxon>
    </lineage>
</organism>
<evidence type="ECO:0000313" key="1">
    <source>
        <dbReference type="EMBL" id="KAI9919499.1"/>
    </source>
</evidence>
<accession>A0ACC0WL60</accession>
<dbReference type="EMBL" id="CM047590">
    <property type="protein sequence ID" value="KAI9919499.1"/>
    <property type="molecule type" value="Genomic_DNA"/>
</dbReference>
<evidence type="ECO:0000313" key="2">
    <source>
        <dbReference type="Proteomes" id="UP001163321"/>
    </source>
</evidence>
<dbReference type="Proteomes" id="UP001163321">
    <property type="component" value="Chromosome 11"/>
</dbReference>
<protein>
    <submittedName>
        <fullName evidence="1">Uncharacterized protein</fullName>
    </submittedName>
</protein>
<gene>
    <name evidence="1" type="ORF">PsorP6_017730</name>
</gene>